<keyword evidence="1" id="KW-0614">Plasmid</keyword>
<name>V5YNW0_9BURK</name>
<reference evidence="1" key="2">
    <citation type="submission" date="2024-06" db="EMBL/GenBank/DDBJ databases">
        <authorList>
            <person name="Sakai Y."/>
            <person name="Fujii T."/>
        </authorList>
    </citation>
    <scope>NUCLEOTIDE SEQUENCE</scope>
    <source>
        <strain evidence="1">M701</strain>
        <plasmid evidence="1">pM7012</plasmid>
    </source>
</reference>
<dbReference type="RefSeq" id="WP_023842635.1">
    <property type="nucleotide sequence ID" value="NC_022995.1"/>
</dbReference>
<geneLocation type="plasmid" evidence="1">
    <name>pM7012</name>
</geneLocation>
<dbReference type="InterPro" id="IPR027417">
    <property type="entry name" value="P-loop_NTPase"/>
</dbReference>
<organism evidence="1">
    <name type="scientific">Burkholderia sp. M701</name>
    <dbReference type="NCBI Taxonomy" id="326454"/>
    <lineage>
        <taxon>Bacteria</taxon>
        <taxon>Pseudomonadati</taxon>
        <taxon>Pseudomonadota</taxon>
        <taxon>Betaproteobacteria</taxon>
        <taxon>Burkholderiales</taxon>
        <taxon>Burkholderiaceae</taxon>
        <taxon>Burkholderia</taxon>
    </lineage>
</organism>
<dbReference type="Gene3D" id="3.40.50.300">
    <property type="entry name" value="P-loop containing nucleotide triphosphate hydrolases"/>
    <property type="match status" value="1"/>
</dbReference>
<sequence length="489" mass="53399">MGIETYRVRSSRLARYLAATHGLQLTTSESLRAVAAEEGIPRADWNQLAARAKDEPVDSNSELIVGASGSGKSLYAQRCAVNALAAERPVLLIAAKGEHHFVKALGGSVHRVNPDGTLSIEKGSNPGTKLVMLEFDALRSDRGDVHRLSLPSLKDLGFSRPDLREITLIADEFYHYGKAPWFMAMIRAIAENECAEVKLIGQMLKEFPLEIVLAARIAKARLFRLHEVEARNAFGDEMGDKVAALRQGESIECRFTFSLPKTDLSRLAADPALADAIMQNVWTKIFLKVPSPDSFMEGAIRNARAWKPAGEGIQLDYTHIGSVWLSISESASDETLAITLGPEHAGMIARVVGLNGHDVQARSAWRDIKALWLKHGIEVVMGAPNPPEIIVSVQQGEPANRIEITREAGNILVAKVGDGVSDADFEKWCDYAFRTAAASIRFFVDEGSDVTTRTCWKDLKESMLNRGCEVVVSRPGGELSRGATGQQSE</sequence>
<accession>V5YNW0</accession>
<dbReference type="SUPFAM" id="SSF52540">
    <property type="entry name" value="P-loop containing nucleoside triphosphate hydrolases"/>
    <property type="match status" value="1"/>
</dbReference>
<proteinExistence type="predicted"/>
<dbReference type="AlphaFoldDB" id="V5YNW0"/>
<dbReference type="EMBL" id="AB853026">
    <property type="protein sequence ID" value="BAO19092.1"/>
    <property type="molecule type" value="Genomic_DNA"/>
</dbReference>
<reference evidence="1" key="1">
    <citation type="journal article" date="2014" name="Microbiology">
        <title>A 2,4-dichlorophenoxyacetic acid degradation plasmid pM7012 discloses distribution of an unclassified megaplasmid group across bacterial species.</title>
        <authorList>
            <person name="Sakai Y."/>
            <person name="Ogawa N."/>
            <person name="Shimomura Y."/>
            <person name="Fujii T."/>
        </authorList>
    </citation>
    <scope>NUCLEOTIDE SEQUENCE</scope>
    <source>
        <strain evidence="1">M701</strain>
    </source>
</reference>
<evidence type="ECO:0000313" key="1">
    <source>
        <dbReference type="EMBL" id="BAO19092.1"/>
    </source>
</evidence>
<protein>
    <submittedName>
        <fullName evidence="1">Uncharacterized protein</fullName>
    </submittedName>
</protein>